<dbReference type="SUPFAM" id="SSF53448">
    <property type="entry name" value="Nucleotide-diphospho-sugar transferases"/>
    <property type="match status" value="1"/>
</dbReference>
<keyword evidence="2" id="KW-1185">Reference proteome</keyword>
<evidence type="ECO:0000313" key="1">
    <source>
        <dbReference type="EMBL" id="SEK23765.1"/>
    </source>
</evidence>
<dbReference type="InterPro" id="IPR018641">
    <property type="entry name" value="Trfase_1_rSAM/seldom-assoc"/>
</dbReference>
<protein>
    <recommendedName>
        <fullName evidence="3">Glycosyltransferase</fullName>
    </recommendedName>
</protein>
<gene>
    <name evidence="1" type="ORF">SAMN05216214_101183</name>
</gene>
<dbReference type="STRING" id="1429083.GCA_001885685_02367"/>
<evidence type="ECO:0000313" key="2">
    <source>
        <dbReference type="Proteomes" id="UP000185766"/>
    </source>
</evidence>
<accession>A0A1H7FKB9</accession>
<dbReference type="Gene3D" id="3.90.550.10">
    <property type="entry name" value="Spore Coat Polysaccharide Biosynthesis Protein SpsA, Chain A"/>
    <property type="match status" value="1"/>
</dbReference>
<evidence type="ECO:0008006" key="3">
    <source>
        <dbReference type="Google" id="ProtNLM"/>
    </source>
</evidence>
<dbReference type="AlphaFoldDB" id="A0A1H7FKB9"/>
<organism evidence="1 2">
    <name type="scientific">Atopomonas hussainii</name>
    <dbReference type="NCBI Taxonomy" id="1429083"/>
    <lineage>
        <taxon>Bacteria</taxon>
        <taxon>Pseudomonadati</taxon>
        <taxon>Pseudomonadota</taxon>
        <taxon>Gammaproteobacteria</taxon>
        <taxon>Pseudomonadales</taxon>
        <taxon>Pseudomonadaceae</taxon>
        <taxon>Atopomonas</taxon>
    </lineage>
</organism>
<dbReference type="EMBL" id="FOAS01000001">
    <property type="protein sequence ID" value="SEK23765.1"/>
    <property type="molecule type" value="Genomic_DNA"/>
</dbReference>
<reference evidence="1 2" key="1">
    <citation type="submission" date="2016-10" db="EMBL/GenBank/DDBJ databases">
        <authorList>
            <person name="de Groot N.N."/>
        </authorList>
    </citation>
    <scope>NUCLEOTIDE SEQUENCE [LARGE SCALE GENOMIC DNA]</scope>
    <source>
        <strain evidence="1 2">JCM 19513</strain>
    </source>
</reference>
<sequence length="206" mass="22157">MSLPVIVMAKAPVPGTVKTRLAASLGAEAACDLYRRLLRHTLAHAAAYTEQLHLHVSPDAEHPELQALAAAFNAQLSVQCPGDLGARMQHAFTQLGTPALLIGSDCPFLDAEQLRHAEHSLRHSDITLTPSDDGGYVLIGLNRVHAAPFTDIAWSTPQVLAQSQRACQCSGLSLTLNPSLWDIDDGADLQRLRALQKFDSLVAECP</sequence>
<dbReference type="NCBIfam" id="TIGR04282">
    <property type="entry name" value="glyco_like_cofC"/>
    <property type="match status" value="1"/>
</dbReference>
<proteinExistence type="predicted"/>
<dbReference type="PANTHER" id="PTHR36529:SF1">
    <property type="entry name" value="GLYCOSYLTRANSFERASE"/>
    <property type="match status" value="1"/>
</dbReference>
<dbReference type="Proteomes" id="UP000185766">
    <property type="component" value="Unassembled WGS sequence"/>
</dbReference>
<dbReference type="Pfam" id="PF09837">
    <property type="entry name" value="DUF2064"/>
    <property type="match status" value="1"/>
</dbReference>
<dbReference type="InterPro" id="IPR029044">
    <property type="entry name" value="Nucleotide-diphossugar_trans"/>
</dbReference>
<dbReference type="PANTHER" id="PTHR36529">
    <property type="entry name" value="SLL1095 PROTEIN"/>
    <property type="match status" value="1"/>
</dbReference>
<name>A0A1H7FKB9_9GAMM</name>
<dbReference type="RefSeq" id="WP_074864178.1">
    <property type="nucleotide sequence ID" value="NZ_FOAS01000001.1"/>
</dbReference>